<dbReference type="Proteomes" id="UP000504636">
    <property type="component" value="Unplaced"/>
</dbReference>
<protein>
    <submittedName>
        <fullName evidence="2 4">Uncharacterized protein</fullName>
    </submittedName>
</protein>
<dbReference type="EMBL" id="MU003700">
    <property type="protein sequence ID" value="KAF2809873.1"/>
    <property type="molecule type" value="Genomic_DNA"/>
</dbReference>
<gene>
    <name evidence="2 4" type="ORF">BDZ99DRAFT_570529</name>
</gene>
<sequence length="215" mass="22744">MAMTLARATSRCLEDFSAHGTGTPGVAGQAESRSAAQKRHADVTLSRSRDRPRAPNIHARMFSPMVAGSRRRLRRLNGRSPRAKLGNLTPGADQAGADQARAVAPTAVGAVLACTGPGPDIAVLRIGPIPSCRSPIADSDIAKNEKGNELLNIDENDSTGGGQPDSNLDSAADAETEDGGLEGREVVQPEVNRTDPTVVEGEFRYSFYGLRTRKE</sequence>
<dbReference type="GeneID" id="54468897"/>
<evidence type="ECO:0000313" key="4">
    <source>
        <dbReference type="RefSeq" id="XP_033576837.1"/>
    </source>
</evidence>
<accession>A0A6A6YMS1</accession>
<evidence type="ECO:0000313" key="2">
    <source>
        <dbReference type="EMBL" id="KAF2809873.1"/>
    </source>
</evidence>
<keyword evidence="3" id="KW-1185">Reference proteome</keyword>
<name>A0A6A6YMS1_9PEZI</name>
<dbReference type="RefSeq" id="XP_033576837.1">
    <property type="nucleotide sequence ID" value="XM_033728004.1"/>
</dbReference>
<reference evidence="4" key="2">
    <citation type="submission" date="2020-04" db="EMBL/GenBank/DDBJ databases">
        <authorList>
            <consortium name="NCBI Genome Project"/>
        </authorList>
    </citation>
    <scope>NUCLEOTIDE SEQUENCE</scope>
    <source>
        <strain evidence="4">CBS 304.34</strain>
    </source>
</reference>
<evidence type="ECO:0000256" key="1">
    <source>
        <dbReference type="SAM" id="MobiDB-lite"/>
    </source>
</evidence>
<evidence type="ECO:0000313" key="3">
    <source>
        <dbReference type="Proteomes" id="UP000504636"/>
    </source>
</evidence>
<reference evidence="4" key="3">
    <citation type="submission" date="2025-04" db="UniProtKB">
        <authorList>
            <consortium name="RefSeq"/>
        </authorList>
    </citation>
    <scope>IDENTIFICATION</scope>
    <source>
        <strain evidence="4">CBS 304.34</strain>
    </source>
</reference>
<reference evidence="2 4" key="1">
    <citation type="journal article" date="2020" name="Stud. Mycol.">
        <title>101 Dothideomycetes genomes: a test case for predicting lifestyles and emergence of pathogens.</title>
        <authorList>
            <person name="Haridas S."/>
            <person name="Albert R."/>
            <person name="Binder M."/>
            <person name="Bloem J."/>
            <person name="Labutti K."/>
            <person name="Salamov A."/>
            <person name="Andreopoulos B."/>
            <person name="Baker S."/>
            <person name="Barry K."/>
            <person name="Bills G."/>
            <person name="Bluhm B."/>
            <person name="Cannon C."/>
            <person name="Castanera R."/>
            <person name="Culley D."/>
            <person name="Daum C."/>
            <person name="Ezra D."/>
            <person name="Gonzalez J."/>
            <person name="Henrissat B."/>
            <person name="Kuo A."/>
            <person name="Liang C."/>
            <person name="Lipzen A."/>
            <person name="Lutzoni F."/>
            <person name="Magnuson J."/>
            <person name="Mondo S."/>
            <person name="Nolan M."/>
            <person name="Ohm R."/>
            <person name="Pangilinan J."/>
            <person name="Park H.-J."/>
            <person name="Ramirez L."/>
            <person name="Alfaro M."/>
            <person name="Sun H."/>
            <person name="Tritt A."/>
            <person name="Yoshinaga Y."/>
            <person name="Zwiers L.-H."/>
            <person name="Turgeon B."/>
            <person name="Goodwin S."/>
            <person name="Spatafora J."/>
            <person name="Crous P."/>
            <person name="Grigoriev I."/>
        </authorList>
    </citation>
    <scope>NUCLEOTIDE SEQUENCE</scope>
    <source>
        <strain evidence="2 4">CBS 304.34</strain>
    </source>
</reference>
<proteinExistence type="predicted"/>
<dbReference type="AlphaFoldDB" id="A0A6A6YMS1"/>
<feature type="region of interest" description="Disordered" evidence="1">
    <location>
        <begin position="77"/>
        <end position="97"/>
    </location>
</feature>
<feature type="region of interest" description="Disordered" evidence="1">
    <location>
        <begin position="134"/>
        <end position="195"/>
    </location>
</feature>
<feature type="region of interest" description="Disordered" evidence="1">
    <location>
        <begin position="16"/>
        <end position="54"/>
    </location>
</feature>
<organism evidence="2">
    <name type="scientific">Mytilinidion resinicola</name>
    <dbReference type="NCBI Taxonomy" id="574789"/>
    <lineage>
        <taxon>Eukaryota</taxon>
        <taxon>Fungi</taxon>
        <taxon>Dikarya</taxon>
        <taxon>Ascomycota</taxon>
        <taxon>Pezizomycotina</taxon>
        <taxon>Dothideomycetes</taxon>
        <taxon>Pleosporomycetidae</taxon>
        <taxon>Mytilinidiales</taxon>
        <taxon>Mytilinidiaceae</taxon>
        <taxon>Mytilinidion</taxon>
    </lineage>
</organism>
<feature type="compositionally biased region" description="Basic and acidic residues" evidence="1">
    <location>
        <begin position="39"/>
        <end position="53"/>
    </location>
</feature>